<dbReference type="GO" id="GO:0051996">
    <property type="term" value="F:squalene synthase [NAD(P)H] activity"/>
    <property type="evidence" value="ECO:0007669"/>
    <property type="project" value="InterPro"/>
</dbReference>
<dbReference type="SUPFAM" id="SSF48576">
    <property type="entry name" value="Terpenoid synthases"/>
    <property type="match status" value="1"/>
</dbReference>
<dbReference type="SFLD" id="SFLDG01018">
    <property type="entry name" value="Squalene/Phytoene_Synthase_Lik"/>
    <property type="match status" value="1"/>
</dbReference>
<dbReference type="EMBL" id="FOCL01000004">
    <property type="protein sequence ID" value="SEN95942.1"/>
    <property type="molecule type" value="Genomic_DNA"/>
</dbReference>
<dbReference type="PROSITE" id="PS01045">
    <property type="entry name" value="SQUALEN_PHYTOEN_SYN_2"/>
    <property type="match status" value="1"/>
</dbReference>
<dbReference type="Gene3D" id="1.10.600.10">
    <property type="entry name" value="Farnesyl Diphosphate Synthase"/>
    <property type="match status" value="1"/>
</dbReference>
<sequence>MKEKFDQLSAACSKLTTRRYSTSFALGIRFLDKELHEPIYAIYGFVRLADEIVDSFHDYNKQQLLEQFSKDCFQAISDKISLNPILNAFQRTVANYRIDHRLIRQFLDSMEMDLEKQTYDQGQYETYILGSAEVVGLMCLHVFTGGDAQAFERLKPRAMKLGAAFQKINFLRDIGADYRQLNRSYFPGIDLDNFTEQDKKRIEQDIEADFKEALKGIRDLPGSSRRGVFLAYRYYLQLFSKIRRAGARAIFSKRFRISNARKLLLLCSTILKHRLNWI</sequence>
<protein>
    <submittedName>
        <fullName evidence="2">Phytoene/squalene synthetase</fullName>
    </submittedName>
</protein>
<evidence type="ECO:0000313" key="2">
    <source>
        <dbReference type="EMBL" id="SEN95942.1"/>
    </source>
</evidence>
<dbReference type="InterPro" id="IPR033904">
    <property type="entry name" value="Trans_IPPS_HH"/>
</dbReference>
<dbReference type="Proteomes" id="UP000198942">
    <property type="component" value="Unassembled WGS sequence"/>
</dbReference>
<proteinExistence type="predicted"/>
<dbReference type="InterPro" id="IPR002060">
    <property type="entry name" value="Squ/phyt_synthse"/>
</dbReference>
<dbReference type="InterPro" id="IPR044843">
    <property type="entry name" value="Trans_IPPS_bact-type"/>
</dbReference>
<organism evidence="2 3">
    <name type="scientific">Mucilaginibacter gossypiicola</name>
    <dbReference type="NCBI Taxonomy" id="551995"/>
    <lineage>
        <taxon>Bacteria</taxon>
        <taxon>Pseudomonadati</taxon>
        <taxon>Bacteroidota</taxon>
        <taxon>Sphingobacteriia</taxon>
        <taxon>Sphingobacteriales</taxon>
        <taxon>Sphingobacteriaceae</taxon>
        <taxon>Mucilaginibacter</taxon>
    </lineage>
</organism>
<dbReference type="RefSeq" id="WP_091211791.1">
    <property type="nucleotide sequence ID" value="NZ_FOCL01000004.1"/>
</dbReference>
<dbReference type="PANTHER" id="PTHR31480">
    <property type="entry name" value="BIFUNCTIONAL LYCOPENE CYCLASE/PHYTOENE SYNTHASE"/>
    <property type="match status" value="1"/>
</dbReference>
<dbReference type="InterPro" id="IPR008949">
    <property type="entry name" value="Isoprenoid_synthase_dom_sf"/>
</dbReference>
<accession>A0A1H8KSR6</accession>
<evidence type="ECO:0000313" key="3">
    <source>
        <dbReference type="Proteomes" id="UP000198942"/>
    </source>
</evidence>
<reference evidence="3" key="1">
    <citation type="submission" date="2016-10" db="EMBL/GenBank/DDBJ databases">
        <authorList>
            <person name="Varghese N."/>
            <person name="Submissions S."/>
        </authorList>
    </citation>
    <scope>NUCLEOTIDE SEQUENCE [LARGE SCALE GENOMIC DNA]</scope>
    <source>
        <strain evidence="3">Gh-48</strain>
    </source>
</reference>
<dbReference type="SFLD" id="SFLDG01212">
    <property type="entry name" value="Phytoene_synthase_like"/>
    <property type="match status" value="1"/>
</dbReference>
<dbReference type="InterPro" id="IPR019845">
    <property type="entry name" value="Squalene/phytoene_synthase_CS"/>
</dbReference>
<gene>
    <name evidence="2" type="ORF">SAMN05192574_104758</name>
</gene>
<name>A0A1H8KSR6_9SPHI</name>
<dbReference type="CDD" id="cd00683">
    <property type="entry name" value="Trans_IPPS_HH"/>
    <property type="match status" value="1"/>
</dbReference>
<keyword evidence="1" id="KW-0808">Transferase</keyword>
<dbReference type="STRING" id="551995.SAMN05192574_104758"/>
<dbReference type="GO" id="GO:0004311">
    <property type="term" value="F:geranylgeranyl diphosphate synthase activity"/>
    <property type="evidence" value="ECO:0007669"/>
    <property type="project" value="InterPro"/>
</dbReference>
<evidence type="ECO:0000256" key="1">
    <source>
        <dbReference type="ARBA" id="ARBA00022679"/>
    </source>
</evidence>
<keyword evidence="3" id="KW-1185">Reference proteome</keyword>
<dbReference type="SFLD" id="SFLDS00005">
    <property type="entry name" value="Isoprenoid_Synthase_Type_I"/>
    <property type="match status" value="1"/>
</dbReference>
<dbReference type="GO" id="GO:0016117">
    <property type="term" value="P:carotenoid biosynthetic process"/>
    <property type="evidence" value="ECO:0007669"/>
    <property type="project" value="UniProtKB-ARBA"/>
</dbReference>
<dbReference type="OrthoDB" id="9787280at2"/>
<dbReference type="Pfam" id="PF00494">
    <property type="entry name" value="SQS_PSY"/>
    <property type="match status" value="1"/>
</dbReference>
<dbReference type="AlphaFoldDB" id="A0A1H8KSR6"/>